<keyword evidence="5 8" id="KW-1133">Transmembrane helix</keyword>
<dbReference type="Gene3D" id="1.20.1300.10">
    <property type="entry name" value="Fumarate reductase/succinate dehydrogenase, transmembrane subunit"/>
    <property type="match status" value="1"/>
</dbReference>
<keyword evidence="7 8" id="KW-0472">Membrane</keyword>
<evidence type="ECO:0000256" key="2">
    <source>
        <dbReference type="ARBA" id="ARBA00022617"/>
    </source>
</evidence>
<evidence type="ECO:0000256" key="3">
    <source>
        <dbReference type="ARBA" id="ARBA00022692"/>
    </source>
</evidence>
<evidence type="ECO:0000256" key="8">
    <source>
        <dbReference type="SAM" id="Phobius"/>
    </source>
</evidence>
<dbReference type="Pfam" id="PF01127">
    <property type="entry name" value="Sdh_cyt"/>
    <property type="match status" value="1"/>
</dbReference>
<name>A0A075GLN0_9ARCH</name>
<evidence type="ECO:0000256" key="4">
    <source>
        <dbReference type="ARBA" id="ARBA00022723"/>
    </source>
</evidence>
<gene>
    <name evidence="9" type="primary">sdhC</name>
</gene>
<dbReference type="PANTHER" id="PTHR41910">
    <property type="entry name" value="SUCCINATE DEHYDROGENASE 2 MEMBRANE SUBUNIT SDHC"/>
    <property type="match status" value="1"/>
</dbReference>
<sequence>MEKENKAKEGIKGWINPAKYGKFGIERFAWILMRITGLGLLAYFIGHIYETSSILDGPGAWESVLELTQTTEGHIFLSLVIGMCVFHTGNGIRLMLVQMGYGIGKPARPDYPYKPQSLNMKGKACIYATIGIAALAMWYGITVMFG</sequence>
<dbReference type="GO" id="GO:0046872">
    <property type="term" value="F:metal ion binding"/>
    <property type="evidence" value="ECO:0007669"/>
    <property type="project" value="UniProtKB-KW"/>
</dbReference>
<dbReference type="InterPro" id="IPR034804">
    <property type="entry name" value="SQR/QFR_C/D"/>
</dbReference>
<dbReference type="InterPro" id="IPR039023">
    <property type="entry name" value="SdhC_prok"/>
</dbReference>
<evidence type="ECO:0000256" key="1">
    <source>
        <dbReference type="ARBA" id="ARBA00004370"/>
    </source>
</evidence>
<feature type="transmembrane region" description="Helical" evidence="8">
    <location>
        <begin position="28"/>
        <end position="49"/>
    </location>
</feature>
<dbReference type="PANTHER" id="PTHR41910:SF1">
    <property type="entry name" value="SUCCINATE DEHYDROGENASE HYDROPHOBIC MEMBRANE ANCHOR SUBUNIT"/>
    <property type="match status" value="1"/>
</dbReference>
<feature type="transmembrane region" description="Helical" evidence="8">
    <location>
        <begin position="75"/>
        <end position="96"/>
    </location>
</feature>
<accession>A0A075GLN0</accession>
<proteinExistence type="predicted"/>
<dbReference type="EMBL" id="KF900697">
    <property type="protein sequence ID" value="AIF04020.1"/>
    <property type="molecule type" value="Genomic_DNA"/>
</dbReference>
<dbReference type="SUPFAM" id="SSF81343">
    <property type="entry name" value="Fumarate reductase respiratory complex transmembrane subunits"/>
    <property type="match status" value="1"/>
</dbReference>
<dbReference type="AlphaFoldDB" id="A0A075GLN0"/>
<keyword evidence="2" id="KW-0349">Heme</keyword>
<comment type="subcellular location">
    <subcellularLocation>
        <location evidence="1">Membrane</location>
    </subcellularLocation>
</comment>
<keyword evidence="6" id="KW-0408">Iron</keyword>
<feature type="transmembrane region" description="Helical" evidence="8">
    <location>
        <begin position="124"/>
        <end position="145"/>
    </location>
</feature>
<keyword evidence="4" id="KW-0479">Metal-binding</keyword>
<evidence type="ECO:0000256" key="5">
    <source>
        <dbReference type="ARBA" id="ARBA00022989"/>
    </source>
</evidence>
<evidence type="ECO:0000256" key="6">
    <source>
        <dbReference type="ARBA" id="ARBA00023004"/>
    </source>
</evidence>
<evidence type="ECO:0000256" key="7">
    <source>
        <dbReference type="ARBA" id="ARBA00023136"/>
    </source>
</evidence>
<organism evidence="9">
    <name type="scientific">uncultured marine thaumarchaeote KM3_16_G02</name>
    <dbReference type="NCBI Taxonomy" id="1456045"/>
    <lineage>
        <taxon>Archaea</taxon>
        <taxon>Nitrososphaerota</taxon>
        <taxon>environmental samples</taxon>
    </lineage>
</organism>
<dbReference type="InterPro" id="IPR000701">
    <property type="entry name" value="SuccDH_FuR_B_TM-su"/>
</dbReference>
<evidence type="ECO:0000313" key="9">
    <source>
        <dbReference type="EMBL" id="AIF04020.1"/>
    </source>
</evidence>
<keyword evidence="3 8" id="KW-0812">Transmembrane</keyword>
<protein>
    <submittedName>
        <fullName evidence="9">Succinate dehydrogenase, subunit D (SdhC)</fullName>
    </submittedName>
</protein>
<reference evidence="9" key="1">
    <citation type="journal article" date="2014" name="Genome Biol. Evol.">
        <title>Pangenome evidence for extensive interdomain horizontal transfer affecting lineage core and shell genes in uncultured planktonic thaumarchaeota and euryarchaeota.</title>
        <authorList>
            <person name="Deschamps P."/>
            <person name="Zivanovic Y."/>
            <person name="Moreira D."/>
            <person name="Rodriguez-Valera F."/>
            <person name="Lopez-Garcia P."/>
        </authorList>
    </citation>
    <scope>NUCLEOTIDE SEQUENCE</scope>
</reference>
<dbReference type="GO" id="GO:0016020">
    <property type="term" value="C:membrane"/>
    <property type="evidence" value="ECO:0007669"/>
    <property type="project" value="UniProtKB-SubCell"/>
</dbReference>